<evidence type="ECO:0000256" key="3">
    <source>
        <dbReference type="ARBA" id="ARBA00021903"/>
    </source>
</evidence>
<feature type="transmembrane region" description="Helical" evidence="8">
    <location>
        <begin position="96"/>
        <end position="116"/>
    </location>
</feature>
<feature type="transmembrane region" description="Helical" evidence="8">
    <location>
        <begin position="12"/>
        <end position="32"/>
    </location>
</feature>
<evidence type="ECO:0000256" key="5">
    <source>
        <dbReference type="ARBA" id="ARBA00022692"/>
    </source>
</evidence>
<protein>
    <recommendedName>
        <fullName evidence="3">Protein PsiE</fullName>
    </recommendedName>
</protein>
<accession>A0A937M2P3</accession>
<dbReference type="GO" id="GO:0005886">
    <property type="term" value="C:plasma membrane"/>
    <property type="evidence" value="ECO:0007669"/>
    <property type="project" value="UniProtKB-SubCell"/>
</dbReference>
<dbReference type="Proteomes" id="UP000705230">
    <property type="component" value="Unassembled WGS sequence"/>
</dbReference>
<evidence type="ECO:0000256" key="7">
    <source>
        <dbReference type="ARBA" id="ARBA00023136"/>
    </source>
</evidence>
<reference evidence="9" key="1">
    <citation type="submission" date="2020-10" db="EMBL/GenBank/DDBJ databases">
        <title>Microbiome of the Black Sea water column analyzed by genome centric metagenomics.</title>
        <authorList>
            <person name="Cabello-Yeves P.J."/>
            <person name="Callieri C."/>
            <person name="Picazo A."/>
            <person name="Mehrshad M."/>
            <person name="Haro-Moreno J.M."/>
            <person name="Roda-Garcia J."/>
            <person name="Dzembekova N."/>
            <person name="Slabakova V."/>
            <person name="Slabakova N."/>
            <person name="Moncheva S."/>
            <person name="Rodriguez-Valera F."/>
        </authorList>
    </citation>
    <scope>NUCLEOTIDE SEQUENCE</scope>
    <source>
        <strain evidence="9">BS30m-G43</strain>
    </source>
</reference>
<keyword evidence="4" id="KW-1003">Cell membrane</keyword>
<evidence type="ECO:0000313" key="9">
    <source>
        <dbReference type="EMBL" id="MBL6903515.1"/>
    </source>
</evidence>
<keyword evidence="6 8" id="KW-1133">Transmembrane helix</keyword>
<sequence length="141" mass="16052">MKENKWLQQFIWFSEGVILAAIALATLFAAFMELERMIMVQVVDLSDLFLLFIYAEVLGMVGIFYRDKRIPVTLPIIIAITALTRMIVIQSKGFDGINIIYEASGILLLAVSAYIMSMKDKMSLSKIILRQKISDQEPEEK</sequence>
<evidence type="ECO:0000256" key="6">
    <source>
        <dbReference type="ARBA" id="ARBA00022989"/>
    </source>
</evidence>
<dbReference type="GO" id="GO:0016036">
    <property type="term" value="P:cellular response to phosphate starvation"/>
    <property type="evidence" value="ECO:0007669"/>
    <property type="project" value="InterPro"/>
</dbReference>
<keyword evidence="5 8" id="KW-0812">Transmembrane</keyword>
<comment type="caution">
    <text evidence="9">The sequence shown here is derived from an EMBL/GenBank/DDBJ whole genome shotgun (WGS) entry which is preliminary data.</text>
</comment>
<feature type="transmembrane region" description="Helical" evidence="8">
    <location>
        <begin position="48"/>
        <end position="65"/>
    </location>
</feature>
<comment type="subcellular location">
    <subcellularLocation>
        <location evidence="1">Cell inner membrane</location>
        <topology evidence="1">Multi-pass membrane protein</topology>
    </subcellularLocation>
</comment>
<dbReference type="EMBL" id="JADHSG010000006">
    <property type="protein sequence ID" value="MBL6903515.1"/>
    <property type="molecule type" value="Genomic_DNA"/>
</dbReference>
<evidence type="ECO:0000256" key="8">
    <source>
        <dbReference type="SAM" id="Phobius"/>
    </source>
</evidence>
<dbReference type="PANTHER" id="PTHR37819">
    <property type="entry name" value="PROTEIN PSIE"/>
    <property type="match status" value="1"/>
</dbReference>
<dbReference type="InterPro" id="IPR009315">
    <property type="entry name" value="P_starv_induced_PsiE"/>
</dbReference>
<name>A0A937M2P3_9GAMM</name>
<evidence type="ECO:0000256" key="1">
    <source>
        <dbReference type="ARBA" id="ARBA00004429"/>
    </source>
</evidence>
<proteinExistence type="inferred from homology"/>
<comment type="similarity">
    <text evidence="2">Belongs to the PsiE family.</text>
</comment>
<dbReference type="InterPro" id="IPR020948">
    <property type="entry name" value="P_starv_induced_PsiE-like"/>
</dbReference>
<dbReference type="Pfam" id="PF06146">
    <property type="entry name" value="PsiE"/>
    <property type="match status" value="1"/>
</dbReference>
<evidence type="ECO:0000256" key="2">
    <source>
        <dbReference type="ARBA" id="ARBA00005632"/>
    </source>
</evidence>
<feature type="transmembrane region" description="Helical" evidence="8">
    <location>
        <begin position="72"/>
        <end position="90"/>
    </location>
</feature>
<gene>
    <name evidence="9" type="ORF">ISR29_04865</name>
</gene>
<dbReference type="AlphaFoldDB" id="A0A937M2P3"/>
<dbReference type="PANTHER" id="PTHR37819:SF1">
    <property type="entry name" value="PROTEIN PSIE"/>
    <property type="match status" value="1"/>
</dbReference>
<evidence type="ECO:0000256" key="4">
    <source>
        <dbReference type="ARBA" id="ARBA00022475"/>
    </source>
</evidence>
<keyword evidence="7 8" id="KW-0472">Membrane</keyword>
<evidence type="ECO:0000313" key="10">
    <source>
        <dbReference type="Proteomes" id="UP000705230"/>
    </source>
</evidence>
<organism evidence="9 10">
    <name type="scientific">SAR86 cluster bacterium</name>
    <dbReference type="NCBI Taxonomy" id="2030880"/>
    <lineage>
        <taxon>Bacteria</taxon>
        <taxon>Pseudomonadati</taxon>
        <taxon>Pseudomonadota</taxon>
        <taxon>Gammaproteobacteria</taxon>
        <taxon>SAR86 cluster</taxon>
    </lineage>
</organism>